<reference evidence="1" key="2">
    <citation type="journal article" date="2020" name="Nat. Commun.">
        <title>Large-scale genome sequencing of mycorrhizal fungi provides insights into the early evolution of symbiotic traits.</title>
        <authorList>
            <person name="Miyauchi S."/>
            <person name="Kiss E."/>
            <person name="Kuo A."/>
            <person name="Drula E."/>
            <person name="Kohler A."/>
            <person name="Sanchez-Garcia M."/>
            <person name="Morin E."/>
            <person name="Andreopoulos B."/>
            <person name="Barry K.W."/>
            <person name="Bonito G."/>
            <person name="Buee M."/>
            <person name="Carver A."/>
            <person name="Chen C."/>
            <person name="Cichocki N."/>
            <person name="Clum A."/>
            <person name="Culley D."/>
            <person name="Crous P.W."/>
            <person name="Fauchery L."/>
            <person name="Girlanda M."/>
            <person name="Hayes R.D."/>
            <person name="Keri Z."/>
            <person name="LaButti K."/>
            <person name="Lipzen A."/>
            <person name="Lombard V."/>
            <person name="Magnuson J."/>
            <person name="Maillard F."/>
            <person name="Murat C."/>
            <person name="Nolan M."/>
            <person name="Ohm R.A."/>
            <person name="Pangilinan J."/>
            <person name="Pereira M.F."/>
            <person name="Perotto S."/>
            <person name="Peter M."/>
            <person name="Pfister S."/>
            <person name="Riley R."/>
            <person name="Sitrit Y."/>
            <person name="Stielow J.B."/>
            <person name="Szollosi G."/>
            <person name="Zifcakova L."/>
            <person name="Stursova M."/>
            <person name="Spatafora J.W."/>
            <person name="Tedersoo L."/>
            <person name="Vaario L.M."/>
            <person name="Yamada A."/>
            <person name="Yan M."/>
            <person name="Wang P."/>
            <person name="Xu J."/>
            <person name="Bruns T."/>
            <person name="Baldrian P."/>
            <person name="Vilgalys R."/>
            <person name="Dunand C."/>
            <person name="Henrissat B."/>
            <person name="Grigoriev I.V."/>
            <person name="Hibbett D."/>
            <person name="Nagy L.G."/>
            <person name="Martin F.M."/>
        </authorList>
    </citation>
    <scope>NUCLEOTIDE SEQUENCE</scope>
    <source>
        <strain evidence="1">BED1</strain>
    </source>
</reference>
<gene>
    <name evidence="1" type="ORF">L210DRAFT_3540931</name>
</gene>
<comment type="caution">
    <text evidence="1">The sequence shown here is derived from an EMBL/GenBank/DDBJ whole genome shotgun (WGS) entry which is preliminary data.</text>
</comment>
<accession>A0AAD4BTN9</accession>
<evidence type="ECO:0000313" key="1">
    <source>
        <dbReference type="EMBL" id="KAF8439904.1"/>
    </source>
</evidence>
<protein>
    <submittedName>
        <fullName evidence="1">Uncharacterized protein</fullName>
    </submittedName>
</protein>
<dbReference type="AlphaFoldDB" id="A0AAD4BTN9"/>
<proteinExistence type="predicted"/>
<dbReference type="Proteomes" id="UP001194468">
    <property type="component" value="Unassembled WGS sequence"/>
</dbReference>
<evidence type="ECO:0000313" key="2">
    <source>
        <dbReference type="Proteomes" id="UP001194468"/>
    </source>
</evidence>
<organism evidence="1 2">
    <name type="scientific">Boletus edulis BED1</name>
    <dbReference type="NCBI Taxonomy" id="1328754"/>
    <lineage>
        <taxon>Eukaryota</taxon>
        <taxon>Fungi</taxon>
        <taxon>Dikarya</taxon>
        <taxon>Basidiomycota</taxon>
        <taxon>Agaricomycotina</taxon>
        <taxon>Agaricomycetes</taxon>
        <taxon>Agaricomycetidae</taxon>
        <taxon>Boletales</taxon>
        <taxon>Boletineae</taxon>
        <taxon>Boletaceae</taxon>
        <taxon>Boletoideae</taxon>
        <taxon>Boletus</taxon>
    </lineage>
</organism>
<dbReference type="EMBL" id="WHUW01000013">
    <property type="protein sequence ID" value="KAF8439904.1"/>
    <property type="molecule type" value="Genomic_DNA"/>
</dbReference>
<keyword evidence="2" id="KW-1185">Reference proteome</keyword>
<name>A0AAD4BTN9_BOLED</name>
<reference evidence="1" key="1">
    <citation type="submission" date="2019-10" db="EMBL/GenBank/DDBJ databases">
        <authorList>
            <consortium name="DOE Joint Genome Institute"/>
            <person name="Kuo A."/>
            <person name="Miyauchi S."/>
            <person name="Kiss E."/>
            <person name="Drula E."/>
            <person name="Kohler A."/>
            <person name="Sanchez-Garcia M."/>
            <person name="Andreopoulos B."/>
            <person name="Barry K.W."/>
            <person name="Bonito G."/>
            <person name="Buee M."/>
            <person name="Carver A."/>
            <person name="Chen C."/>
            <person name="Cichocki N."/>
            <person name="Clum A."/>
            <person name="Culley D."/>
            <person name="Crous P.W."/>
            <person name="Fauchery L."/>
            <person name="Girlanda M."/>
            <person name="Hayes R."/>
            <person name="Keri Z."/>
            <person name="LaButti K."/>
            <person name="Lipzen A."/>
            <person name="Lombard V."/>
            <person name="Magnuson J."/>
            <person name="Maillard F."/>
            <person name="Morin E."/>
            <person name="Murat C."/>
            <person name="Nolan M."/>
            <person name="Ohm R."/>
            <person name="Pangilinan J."/>
            <person name="Pereira M."/>
            <person name="Perotto S."/>
            <person name="Peter M."/>
            <person name="Riley R."/>
            <person name="Sitrit Y."/>
            <person name="Stielow B."/>
            <person name="Szollosi G."/>
            <person name="Zifcakova L."/>
            <person name="Stursova M."/>
            <person name="Spatafora J.W."/>
            <person name="Tedersoo L."/>
            <person name="Vaario L.-M."/>
            <person name="Yamada A."/>
            <person name="Yan M."/>
            <person name="Wang P."/>
            <person name="Xu J."/>
            <person name="Bruns T."/>
            <person name="Baldrian P."/>
            <person name="Vilgalys R."/>
            <person name="Henrissat B."/>
            <person name="Grigoriev I.V."/>
            <person name="Hibbett D."/>
            <person name="Nagy L.G."/>
            <person name="Martin F.M."/>
        </authorList>
    </citation>
    <scope>NUCLEOTIDE SEQUENCE</scope>
    <source>
        <strain evidence="1">BED1</strain>
    </source>
</reference>
<feature type="non-terminal residue" evidence="1">
    <location>
        <position position="132"/>
    </location>
</feature>
<sequence length="132" mass="14321">MAQVHTLAFGQLAPAAAGVIQFSPSSYLLRVNTDLMFNLPELGLGLAPSRDAANSECVLPPALRPLRLTGPVPVPSNSESEFAPVVVFVPDRGIATLPSPLLRKPFGPARRGVTRWVSNSTHHFPFRSWQMH</sequence>